<evidence type="ECO:0000313" key="2">
    <source>
        <dbReference type="Proteomes" id="UP000317893"/>
    </source>
</evidence>
<proteinExistence type="predicted"/>
<organism evidence="1 2">
    <name type="scientific">Lapillicoccus jejuensis</name>
    <dbReference type="NCBI Taxonomy" id="402171"/>
    <lineage>
        <taxon>Bacteria</taxon>
        <taxon>Bacillati</taxon>
        <taxon>Actinomycetota</taxon>
        <taxon>Actinomycetes</taxon>
        <taxon>Micrococcales</taxon>
        <taxon>Intrasporangiaceae</taxon>
        <taxon>Lapillicoccus</taxon>
    </lineage>
</organism>
<keyword evidence="2" id="KW-1185">Reference proteome</keyword>
<dbReference type="OrthoDB" id="4870456at2"/>
<accession>A0A542E2Y2</accession>
<dbReference type="AlphaFoldDB" id="A0A542E2Y2"/>
<comment type="caution">
    <text evidence="1">The sequence shown here is derived from an EMBL/GenBank/DDBJ whole genome shotgun (WGS) entry which is preliminary data.</text>
</comment>
<protein>
    <submittedName>
        <fullName evidence="1">Uncharacterized protein</fullName>
    </submittedName>
</protein>
<reference evidence="1 2" key="1">
    <citation type="submission" date="2019-06" db="EMBL/GenBank/DDBJ databases">
        <title>Sequencing the genomes of 1000 actinobacteria strains.</title>
        <authorList>
            <person name="Klenk H.-P."/>
        </authorList>
    </citation>
    <scope>NUCLEOTIDE SEQUENCE [LARGE SCALE GENOMIC DNA]</scope>
    <source>
        <strain evidence="1 2">DSM 18607</strain>
    </source>
</reference>
<gene>
    <name evidence="1" type="ORF">FB458_2795</name>
</gene>
<dbReference type="RefSeq" id="WP_141849013.1">
    <property type="nucleotide sequence ID" value="NZ_BAAAPR010000009.1"/>
</dbReference>
<evidence type="ECO:0000313" key="1">
    <source>
        <dbReference type="EMBL" id="TQJ09682.1"/>
    </source>
</evidence>
<sequence length="154" mass="16426">MTTAPTASRRRHHVVQAVALLVVATLLGLVVHTLAGRRAAAEPAMPTDQRMEQQLGVRFSRVAVVADGGLVQVSYVVLDSDKATRFQDDRANLPVLANPGTGASTQHVALMKQGHSLPVGQSFYFVYQNNGTVHPHDQATISTHGLSLTGVPVE</sequence>
<name>A0A542E2Y2_9MICO</name>
<dbReference type="Proteomes" id="UP000317893">
    <property type="component" value="Unassembled WGS sequence"/>
</dbReference>
<dbReference type="EMBL" id="VFMN01000001">
    <property type="protein sequence ID" value="TQJ09682.1"/>
    <property type="molecule type" value="Genomic_DNA"/>
</dbReference>